<dbReference type="GeneID" id="25799056"/>
<sequence>MAASFSLEEKRFVLAEMIKCSTVDIERLARFVESNVLDPKWMTMQIPTGRNLEQCMQVANLLSTAPGYRSAMSQNDHLTNNGMNHPRQIAPRTSPGGQTPVAMPTSPGNMSPWPLADGVEDRRTAPYETPSTQPPKKRGRPSRVDRKTAAPARLATIAPKPAQPIPGPNTPRTILPATQRQDDAQTPQPPPLVHTLPPLDSPPGRKKRRTATGAVSVSTSPPAPPPAPPPGPYLPPVTTPPSSLDHGNRPRAPSETDSTGVRESGQIQHSRPVPLEPEPRHHPLMPVGSAAPPSQIKA</sequence>
<dbReference type="HOGENOM" id="CLU_844675_0_0_1"/>
<dbReference type="AlphaFoldDB" id="G9N395"/>
<keyword evidence="3" id="KW-1185">Reference proteome</keyword>
<feature type="compositionally biased region" description="Pro residues" evidence="1">
    <location>
        <begin position="221"/>
        <end position="239"/>
    </location>
</feature>
<evidence type="ECO:0000313" key="3">
    <source>
        <dbReference type="Proteomes" id="UP000007115"/>
    </source>
</evidence>
<dbReference type="OrthoDB" id="5371646at2759"/>
<dbReference type="eggNOG" id="ENOG502SA85">
    <property type="taxonomic scope" value="Eukaryota"/>
</dbReference>
<organism evidence="2 3">
    <name type="scientific">Hypocrea virens (strain Gv29-8 / FGSC 10586)</name>
    <name type="common">Gliocladium virens</name>
    <name type="synonym">Trichoderma virens</name>
    <dbReference type="NCBI Taxonomy" id="413071"/>
    <lineage>
        <taxon>Eukaryota</taxon>
        <taxon>Fungi</taxon>
        <taxon>Dikarya</taxon>
        <taxon>Ascomycota</taxon>
        <taxon>Pezizomycotina</taxon>
        <taxon>Sordariomycetes</taxon>
        <taxon>Hypocreomycetidae</taxon>
        <taxon>Hypocreales</taxon>
        <taxon>Hypocreaceae</taxon>
        <taxon>Trichoderma</taxon>
    </lineage>
</organism>
<reference evidence="2 3" key="1">
    <citation type="journal article" date="2011" name="Genome Biol.">
        <title>Comparative genome sequence analysis underscores mycoparasitism as the ancestral life style of Trichoderma.</title>
        <authorList>
            <person name="Kubicek C.P."/>
            <person name="Herrera-Estrella A."/>
            <person name="Seidl-Seiboth V."/>
            <person name="Martinez D.A."/>
            <person name="Druzhinina I.S."/>
            <person name="Thon M."/>
            <person name="Zeilinger S."/>
            <person name="Casas-Flores S."/>
            <person name="Horwitz B.A."/>
            <person name="Mukherjee P.K."/>
            <person name="Mukherjee M."/>
            <person name="Kredics L."/>
            <person name="Alcaraz L.D."/>
            <person name="Aerts A."/>
            <person name="Antal Z."/>
            <person name="Atanasova L."/>
            <person name="Cervantes-Badillo M.G."/>
            <person name="Challacombe J."/>
            <person name="Chertkov O."/>
            <person name="McCluskey K."/>
            <person name="Coulpier F."/>
            <person name="Deshpande N."/>
            <person name="von Doehren H."/>
            <person name="Ebbole D.J."/>
            <person name="Esquivel-Naranjo E.U."/>
            <person name="Fekete E."/>
            <person name="Flipphi M."/>
            <person name="Glaser F."/>
            <person name="Gomez-Rodriguez E.Y."/>
            <person name="Gruber S."/>
            <person name="Han C."/>
            <person name="Henrissat B."/>
            <person name="Hermosa R."/>
            <person name="Hernandez-Onate M."/>
            <person name="Karaffa L."/>
            <person name="Kosti I."/>
            <person name="Le Crom S."/>
            <person name="Lindquist E."/>
            <person name="Lucas S."/>
            <person name="Luebeck M."/>
            <person name="Luebeck P.S."/>
            <person name="Margeot A."/>
            <person name="Metz B."/>
            <person name="Misra M."/>
            <person name="Nevalainen H."/>
            <person name="Omann M."/>
            <person name="Packer N."/>
            <person name="Perrone G."/>
            <person name="Uresti-Rivera E.E."/>
            <person name="Salamov A."/>
            <person name="Schmoll M."/>
            <person name="Seiboth B."/>
            <person name="Shapiro H."/>
            <person name="Sukno S."/>
            <person name="Tamayo-Ramos J.A."/>
            <person name="Tisch D."/>
            <person name="Wiest A."/>
            <person name="Wilkinson H.H."/>
            <person name="Zhang M."/>
            <person name="Coutinho P.M."/>
            <person name="Kenerley C.M."/>
            <person name="Monte E."/>
            <person name="Baker S.E."/>
            <person name="Grigoriev I.V."/>
        </authorList>
    </citation>
    <scope>NUCLEOTIDE SEQUENCE [LARGE SCALE GENOMIC DNA]</scope>
    <source>
        <strain evidence="3">Gv29-8 / FGSC 10586</strain>
    </source>
</reference>
<dbReference type="RefSeq" id="XP_013952979.1">
    <property type="nucleotide sequence ID" value="XM_014097504.1"/>
</dbReference>
<dbReference type="InParanoid" id="G9N395"/>
<name>G9N395_HYPVG</name>
<dbReference type="OMA" id="WAEHEKV"/>
<evidence type="ECO:0000256" key="1">
    <source>
        <dbReference type="SAM" id="MobiDB-lite"/>
    </source>
</evidence>
<dbReference type="PRINTS" id="PR01217">
    <property type="entry name" value="PRICHEXTENSN"/>
</dbReference>
<evidence type="ECO:0000313" key="2">
    <source>
        <dbReference type="EMBL" id="EHK18779.1"/>
    </source>
</evidence>
<dbReference type="EMBL" id="ABDF02000085">
    <property type="protein sequence ID" value="EHK18779.1"/>
    <property type="molecule type" value="Genomic_DNA"/>
</dbReference>
<feature type="compositionally biased region" description="Polar residues" evidence="1">
    <location>
        <begin position="255"/>
        <end position="269"/>
    </location>
</feature>
<dbReference type="VEuPathDB" id="FungiDB:TRIVIDRAFT_92652"/>
<feature type="compositionally biased region" description="Polar residues" evidence="1">
    <location>
        <begin position="170"/>
        <end position="179"/>
    </location>
</feature>
<dbReference type="STRING" id="413071.G9N395"/>
<accession>G9N395</accession>
<feature type="compositionally biased region" description="Polar residues" evidence="1">
    <location>
        <begin position="73"/>
        <end position="83"/>
    </location>
</feature>
<dbReference type="Proteomes" id="UP000007115">
    <property type="component" value="Unassembled WGS sequence"/>
</dbReference>
<comment type="caution">
    <text evidence="2">The sequence shown here is derived from an EMBL/GenBank/DDBJ whole genome shotgun (WGS) entry which is preliminary data.</text>
</comment>
<feature type="region of interest" description="Disordered" evidence="1">
    <location>
        <begin position="73"/>
        <end position="298"/>
    </location>
</feature>
<protein>
    <submittedName>
        <fullName evidence="2">Uncharacterized protein</fullName>
    </submittedName>
</protein>
<proteinExistence type="predicted"/>
<gene>
    <name evidence="2" type="ORF">TRIVIDRAFT_92652</name>
</gene>